<dbReference type="RefSeq" id="XP_056060372.1">
    <property type="nucleotide sequence ID" value="XM_056192121.1"/>
</dbReference>
<dbReference type="AlphaFoldDB" id="A0A9W8UQZ1"/>
<evidence type="ECO:0000313" key="1">
    <source>
        <dbReference type="EMBL" id="KAJ4165457.1"/>
    </source>
</evidence>
<gene>
    <name evidence="1" type="ORF">LMH87_007089</name>
</gene>
<organism evidence="1 2">
    <name type="scientific">Akanthomyces muscarius</name>
    <name type="common">Entomopathogenic fungus</name>
    <name type="synonym">Lecanicillium muscarium</name>
    <dbReference type="NCBI Taxonomy" id="2231603"/>
    <lineage>
        <taxon>Eukaryota</taxon>
        <taxon>Fungi</taxon>
        <taxon>Dikarya</taxon>
        <taxon>Ascomycota</taxon>
        <taxon>Pezizomycotina</taxon>
        <taxon>Sordariomycetes</taxon>
        <taxon>Hypocreomycetidae</taxon>
        <taxon>Hypocreales</taxon>
        <taxon>Cordycipitaceae</taxon>
        <taxon>Akanthomyces</taxon>
    </lineage>
</organism>
<sequence>MSLFSLWWGDGRGTRCRWKAGRWADLSGQYDFGWHLAQGRRIYMLARCGRFCGEESRVPLLMGRTGITRWKKSTHFRAPHRRDDSFHMERGRARKDKTFFRKRCILIERPQDAPR</sequence>
<proteinExistence type="predicted"/>
<dbReference type="Proteomes" id="UP001144673">
    <property type="component" value="Chromosome 1"/>
</dbReference>
<evidence type="ECO:0000313" key="2">
    <source>
        <dbReference type="Proteomes" id="UP001144673"/>
    </source>
</evidence>
<dbReference type="GeneID" id="80894248"/>
<reference evidence="1" key="1">
    <citation type="journal article" date="2023" name="Access Microbiol">
        <title>De-novo genome assembly for Akanthomyces muscarius, a biocontrol agent of insect agricultural pests.</title>
        <authorList>
            <person name="Erdos Z."/>
            <person name="Studholme D.J."/>
            <person name="Raymond B."/>
            <person name="Sharma M."/>
        </authorList>
    </citation>
    <scope>NUCLEOTIDE SEQUENCE</scope>
    <source>
        <strain evidence="1">Ve6</strain>
    </source>
</reference>
<comment type="caution">
    <text evidence="1">The sequence shown here is derived from an EMBL/GenBank/DDBJ whole genome shotgun (WGS) entry which is preliminary data.</text>
</comment>
<protein>
    <submittedName>
        <fullName evidence="1">Uncharacterized protein</fullName>
    </submittedName>
</protein>
<accession>A0A9W8UQZ1</accession>
<name>A0A9W8UQZ1_AKAMU</name>
<keyword evidence="2" id="KW-1185">Reference proteome</keyword>
<dbReference type="KEGG" id="amus:LMH87_007089"/>
<dbReference type="EMBL" id="JAJHUN010000001">
    <property type="protein sequence ID" value="KAJ4165457.1"/>
    <property type="molecule type" value="Genomic_DNA"/>
</dbReference>